<evidence type="ECO:0000256" key="1">
    <source>
        <dbReference type="SAM" id="Phobius"/>
    </source>
</evidence>
<gene>
    <name evidence="2" type="ORF">OCV99_02120</name>
</gene>
<keyword evidence="1" id="KW-0812">Transmembrane</keyword>
<evidence type="ECO:0008006" key="4">
    <source>
        <dbReference type="Google" id="ProtNLM"/>
    </source>
</evidence>
<proteinExistence type="predicted"/>
<reference evidence="2 3" key="1">
    <citation type="journal article" date="2021" name="ISME Commun">
        <title>Automated analysis of genomic sequences facilitates high-throughput and comprehensive description of bacteria.</title>
        <authorList>
            <person name="Hitch T.C.A."/>
        </authorList>
    </citation>
    <scope>NUCLEOTIDE SEQUENCE [LARGE SCALE GENOMIC DNA]</scope>
    <source>
        <strain evidence="2 3">Sanger_03</strain>
    </source>
</reference>
<comment type="caution">
    <text evidence="2">The sequence shown here is derived from an EMBL/GenBank/DDBJ whole genome shotgun (WGS) entry which is preliminary data.</text>
</comment>
<evidence type="ECO:0000313" key="2">
    <source>
        <dbReference type="EMBL" id="MCU6685358.1"/>
    </source>
</evidence>
<keyword evidence="1" id="KW-1133">Transmembrane helix</keyword>
<dbReference type="EMBL" id="JAOQJU010000001">
    <property type="protein sequence ID" value="MCU6685358.1"/>
    <property type="molecule type" value="Genomic_DNA"/>
</dbReference>
<keyword evidence="3" id="KW-1185">Reference proteome</keyword>
<keyword evidence="1" id="KW-0472">Membrane</keyword>
<dbReference type="Proteomes" id="UP001652431">
    <property type="component" value="Unassembled WGS sequence"/>
</dbReference>
<sequence>MIRKRKKSYKLYALTVIVLGIAIIVMSVFLLFYVQKIEVTGNEYTDSQEIVELVKEDRYTFNSLYVLWKYRFSDYEKPGSVVSMKASLKNPWTVKIRVGEKEIIGYVYDEGSYVYFDKEGTVVLKETKILEGVPCIEGISAAGTELYATIPNIDEDLFEAILDTTTQLKQFELAPDRIVCGDSGIYLVFQDVCVALGDKVTLEKMAQIPPILSKLQGQTGTLRLEHYEDESNTITFDSGELPEEVQEK</sequence>
<dbReference type="RefSeq" id="WP_262574563.1">
    <property type="nucleotide sequence ID" value="NZ_JAOQJU010000001.1"/>
</dbReference>
<name>A0ABT2RIY0_9FIRM</name>
<organism evidence="2 3">
    <name type="scientific">Dorea acetigenes</name>
    <dbReference type="NCBI Taxonomy" id="2981787"/>
    <lineage>
        <taxon>Bacteria</taxon>
        <taxon>Bacillati</taxon>
        <taxon>Bacillota</taxon>
        <taxon>Clostridia</taxon>
        <taxon>Lachnospirales</taxon>
        <taxon>Lachnospiraceae</taxon>
        <taxon>Dorea</taxon>
    </lineage>
</organism>
<accession>A0ABT2RIY0</accession>
<evidence type="ECO:0000313" key="3">
    <source>
        <dbReference type="Proteomes" id="UP001652431"/>
    </source>
</evidence>
<protein>
    <recommendedName>
        <fullName evidence="4">Cell division protein FtsQ</fullName>
    </recommendedName>
</protein>
<feature type="transmembrane region" description="Helical" evidence="1">
    <location>
        <begin position="12"/>
        <end position="34"/>
    </location>
</feature>